<name>A0A2H4G8P1_ANTPE</name>
<dbReference type="InterPro" id="IPR008978">
    <property type="entry name" value="HSP20-like_chaperone"/>
</dbReference>
<evidence type="ECO:0000259" key="4">
    <source>
        <dbReference type="PROSITE" id="PS01031"/>
    </source>
</evidence>
<evidence type="ECO:0000313" key="5">
    <source>
        <dbReference type="EMBL" id="APX61063.1"/>
    </source>
</evidence>
<dbReference type="GO" id="GO:0051082">
    <property type="term" value="F:unfolded protein binding"/>
    <property type="evidence" value="ECO:0007669"/>
    <property type="project" value="TreeGrafter"/>
</dbReference>
<feature type="domain" description="SHSP" evidence="4">
    <location>
        <begin position="47"/>
        <end position="152"/>
    </location>
</feature>
<dbReference type="GO" id="GO:0005737">
    <property type="term" value="C:cytoplasm"/>
    <property type="evidence" value="ECO:0007669"/>
    <property type="project" value="TreeGrafter"/>
</dbReference>
<dbReference type="InterPro" id="IPR002068">
    <property type="entry name" value="A-crystallin/Hsp20_dom"/>
</dbReference>
<protein>
    <submittedName>
        <fullName evidence="5">Heat shock protein 18.6</fullName>
    </submittedName>
</protein>
<accession>A0A2H4G8P1</accession>
<dbReference type="PRINTS" id="PR00299">
    <property type="entry name" value="ACRYSTALLIN"/>
</dbReference>
<dbReference type="GO" id="GO:0005634">
    <property type="term" value="C:nucleus"/>
    <property type="evidence" value="ECO:0007669"/>
    <property type="project" value="TreeGrafter"/>
</dbReference>
<reference evidence="5" key="1">
    <citation type="submission" date="2016-01" db="EMBL/GenBank/DDBJ databases">
        <title>Molecular cloning, characterization and expression analysis of small HSPs in Antheraea pernyi.</title>
        <authorList>
            <person name="Wang Y."/>
            <person name="Liu W."/>
            <person name="Zeng J."/>
            <person name="Ru Y.T."/>
            <person name="Jiang Y.R."/>
            <person name="Qin L."/>
        </authorList>
    </citation>
    <scope>NUCLEOTIDE SEQUENCE</scope>
    <source>
        <strain evidence="5">Shenhuang No.2</strain>
    </source>
</reference>
<evidence type="ECO:0000256" key="3">
    <source>
        <dbReference type="RuleBase" id="RU003616"/>
    </source>
</evidence>
<dbReference type="PROSITE" id="PS01031">
    <property type="entry name" value="SHSP"/>
    <property type="match status" value="1"/>
</dbReference>
<dbReference type="PANTHER" id="PTHR45640:SF13">
    <property type="entry name" value="HEAT SHOCK PROTEIN 22-RELATED"/>
    <property type="match status" value="1"/>
</dbReference>
<dbReference type="Pfam" id="PF00011">
    <property type="entry name" value="HSP20"/>
    <property type="match status" value="1"/>
</dbReference>
<evidence type="ECO:0000256" key="1">
    <source>
        <dbReference type="ARBA" id="ARBA00023016"/>
    </source>
</evidence>
<dbReference type="EMBL" id="KU522477">
    <property type="protein sequence ID" value="APX61063.1"/>
    <property type="molecule type" value="mRNA"/>
</dbReference>
<dbReference type="SUPFAM" id="SSF49764">
    <property type="entry name" value="HSP20-like chaperones"/>
    <property type="match status" value="1"/>
</dbReference>
<proteinExistence type="evidence at transcript level"/>
<dbReference type="AlphaFoldDB" id="A0A2H4G8P1"/>
<dbReference type="PANTHER" id="PTHR45640">
    <property type="entry name" value="HEAT SHOCK PROTEIN HSP-12.2-RELATED"/>
    <property type="match status" value="1"/>
</dbReference>
<dbReference type="Gene3D" id="2.60.40.790">
    <property type="match status" value="1"/>
</dbReference>
<keyword evidence="1 5" id="KW-0346">Stress response</keyword>
<gene>
    <name evidence="5" type="primary">HSP18.6</name>
</gene>
<dbReference type="CDD" id="cd06526">
    <property type="entry name" value="metazoan_ACD"/>
    <property type="match status" value="1"/>
</dbReference>
<comment type="similarity">
    <text evidence="2 3">Belongs to the small heat shock protein (HSP20) family.</text>
</comment>
<dbReference type="GO" id="GO:0042026">
    <property type="term" value="P:protein refolding"/>
    <property type="evidence" value="ECO:0007669"/>
    <property type="project" value="TreeGrafter"/>
</dbReference>
<sequence length="160" mass="18619">MFNIYCGKYNVNTQSRHYHILELIEMLQLIKPLNFGDEITLRSIDWLENYPWREENTVKTEYDKYVINLAVKDFAPDEIKVKTADGTIIVEGKHEERQDEHGFVSRQFKRKYKLPVGCQLENAISKLSHDGILMITVPRSLEQDTIIPVSHEGGKVKSKL</sequence>
<dbReference type="InterPro" id="IPR001436">
    <property type="entry name" value="Alpha-crystallin/sHSP_animal"/>
</dbReference>
<organism evidence="5">
    <name type="scientific">Antheraea pernyi</name>
    <name type="common">Chinese oak silk moth</name>
    <name type="synonym">Bombyx pernyi</name>
    <dbReference type="NCBI Taxonomy" id="7119"/>
    <lineage>
        <taxon>Eukaryota</taxon>
        <taxon>Metazoa</taxon>
        <taxon>Ecdysozoa</taxon>
        <taxon>Arthropoda</taxon>
        <taxon>Hexapoda</taxon>
        <taxon>Insecta</taxon>
        <taxon>Pterygota</taxon>
        <taxon>Neoptera</taxon>
        <taxon>Endopterygota</taxon>
        <taxon>Lepidoptera</taxon>
        <taxon>Glossata</taxon>
        <taxon>Ditrysia</taxon>
        <taxon>Bombycoidea</taxon>
        <taxon>Saturniidae</taxon>
        <taxon>Saturniinae</taxon>
        <taxon>Saturniini</taxon>
        <taxon>Antheraea</taxon>
    </lineage>
</organism>
<dbReference type="GO" id="GO:0009408">
    <property type="term" value="P:response to heat"/>
    <property type="evidence" value="ECO:0007669"/>
    <property type="project" value="TreeGrafter"/>
</dbReference>
<evidence type="ECO:0000256" key="2">
    <source>
        <dbReference type="PROSITE-ProRule" id="PRU00285"/>
    </source>
</evidence>